<keyword evidence="4" id="KW-0238">DNA-binding</keyword>
<dbReference type="GO" id="GO:0003677">
    <property type="term" value="F:DNA binding"/>
    <property type="evidence" value="ECO:0007669"/>
    <property type="project" value="UniProtKB-KW"/>
</dbReference>
<evidence type="ECO:0000256" key="1">
    <source>
        <dbReference type="ARBA" id="ARBA00022723"/>
    </source>
</evidence>
<dbReference type="GO" id="GO:0000981">
    <property type="term" value="F:DNA-binding transcription factor activity, RNA polymerase II-specific"/>
    <property type="evidence" value="ECO:0007669"/>
    <property type="project" value="InterPro"/>
</dbReference>
<feature type="compositionally biased region" description="Polar residues" evidence="7">
    <location>
        <begin position="1"/>
        <end position="18"/>
    </location>
</feature>
<evidence type="ECO:0000256" key="6">
    <source>
        <dbReference type="ARBA" id="ARBA00023242"/>
    </source>
</evidence>
<proteinExistence type="predicted"/>
<dbReference type="EMBL" id="KE148155">
    <property type="protein sequence ID" value="EPE05787.1"/>
    <property type="molecule type" value="Genomic_DNA"/>
</dbReference>
<dbReference type="PROSITE" id="PS00463">
    <property type="entry name" value="ZN2_CY6_FUNGAL_1"/>
    <property type="match status" value="1"/>
</dbReference>
<dbReference type="Pfam" id="PF00172">
    <property type="entry name" value="Zn_clus"/>
    <property type="match status" value="1"/>
</dbReference>
<feature type="compositionally biased region" description="Low complexity" evidence="7">
    <location>
        <begin position="760"/>
        <end position="785"/>
    </location>
</feature>
<dbReference type="CDD" id="cd00067">
    <property type="entry name" value="GAL4"/>
    <property type="match status" value="1"/>
</dbReference>
<evidence type="ECO:0000256" key="5">
    <source>
        <dbReference type="ARBA" id="ARBA00023163"/>
    </source>
</evidence>
<name>S3BZ41_OPHP1</name>
<feature type="compositionally biased region" description="Polar residues" evidence="7">
    <location>
        <begin position="197"/>
        <end position="208"/>
    </location>
</feature>
<dbReference type="Gene3D" id="4.10.240.10">
    <property type="entry name" value="Zn(2)-C6 fungal-type DNA-binding domain"/>
    <property type="match status" value="1"/>
</dbReference>
<protein>
    <submittedName>
        <fullName evidence="9">C6 zinc finger domain protein</fullName>
    </submittedName>
</protein>
<dbReference type="VEuPathDB" id="FungiDB:F503_08318"/>
<dbReference type="SUPFAM" id="SSF57701">
    <property type="entry name" value="Zn2/Cys6 DNA-binding domain"/>
    <property type="match status" value="1"/>
</dbReference>
<dbReference type="OrthoDB" id="39175at2759"/>
<dbReference type="InterPro" id="IPR001138">
    <property type="entry name" value="Zn2Cys6_DnaBD"/>
</dbReference>
<keyword evidence="1" id="KW-0479">Metal-binding</keyword>
<feature type="domain" description="Zn(2)-C6 fungal-type" evidence="8">
    <location>
        <begin position="75"/>
        <end position="103"/>
    </location>
</feature>
<dbReference type="eggNOG" id="ENOG502SM93">
    <property type="taxonomic scope" value="Eukaryota"/>
</dbReference>
<dbReference type="Proteomes" id="UP000016923">
    <property type="component" value="Unassembled WGS sequence"/>
</dbReference>
<keyword evidence="2" id="KW-0862">Zinc</keyword>
<evidence type="ECO:0000256" key="2">
    <source>
        <dbReference type="ARBA" id="ARBA00022833"/>
    </source>
</evidence>
<sequence>MAPNPQHQHASPQNTARLSSQASPAAASASASAAVGSGSSAGTGPGQGTLGGDAPSTDPKTSKRVRTSRPKVKTGCNNCKLRRIKCDEKRPACTHCVRSSKECYGYPAPARSARPFEEIRIAPKPMPLLVAAGPRPGLAPAPLAPALQQQTALRPLQQTPLRQQPPYPNVQPHPAYQKHLHQQVQLTPRRAQKLTQRRNNSSNTSHESSALIVAAATPTLTYHPSVGLPFSQQEGLYFTLFRAQTANELSGFFDDIFWSRSVLVECHSEAAIRHAVVALGALYKTLEKTTESPPTSPSVTPNDYGRDSAYGHWEIALRQYDSACRALAVLSDQDDRTQRTRLMASVLLACFDSFIGDHKQAIVQIQTGLGLLDRVRTEHRQSRGSLTSSEPVEDELTQMFARLAIQAKSYDMAFHFPMPYVIQLLPASARVPPPSSVSEFSDASSPASPPASSDVGSPVSLHQDPIPDRFVSLRQARLSWDTLCEQIFRFMEVMFQYANGPPNLLPKHMLSHGLQFGNRIKLWSDAFEQLLLNRVNPGVTSQEKAGIAVLKMFQIMALILYMMTFSDSEMAFDKFQPHFKAIVDLANEVVGDEERRAAAVRCPDPTRCVHRIHEHGTQAHGFNFSSEYRKGFACKPGHIKASFSADLGIVPPLFVVATKSRDRVLRRQAIQLLRSSARREGMWDSELVARIAMWVVDIEEEGEEEEFMEMVNQHRASVASAGDYSHMGSVGSVGSAAGPDASMHMVNAANLPSPASSMASLHTLPPHTSTTPSGSPGASAGIPSPSAHPPMSGVGGQAMGTSVVYSDVPLGPGGNARWGAQRAMQATALHGTAMHNPSLSGPVNEAIPYYMQIQRPISAEKRILVKACEFDLREHTARLQCGTRGLATGLHDNKTRVTKFKW</sequence>
<dbReference type="InterPro" id="IPR052360">
    <property type="entry name" value="Transcr_Regulatory_Proteins"/>
</dbReference>
<dbReference type="PANTHER" id="PTHR36206">
    <property type="entry name" value="ASPERCRYPTIN BIOSYNTHESIS CLUSTER-SPECIFIC TRANSCRIPTION REGULATOR ATNN-RELATED"/>
    <property type="match status" value="1"/>
</dbReference>
<organism evidence="9 10">
    <name type="scientific">Ophiostoma piceae (strain UAMH 11346)</name>
    <name type="common">Sap stain fungus</name>
    <dbReference type="NCBI Taxonomy" id="1262450"/>
    <lineage>
        <taxon>Eukaryota</taxon>
        <taxon>Fungi</taxon>
        <taxon>Dikarya</taxon>
        <taxon>Ascomycota</taxon>
        <taxon>Pezizomycotina</taxon>
        <taxon>Sordariomycetes</taxon>
        <taxon>Sordariomycetidae</taxon>
        <taxon>Ophiostomatales</taxon>
        <taxon>Ophiostomataceae</taxon>
        <taxon>Ophiostoma</taxon>
    </lineage>
</organism>
<dbReference type="AlphaFoldDB" id="S3BZ41"/>
<feature type="region of interest" description="Disordered" evidence="7">
    <location>
        <begin position="435"/>
        <end position="459"/>
    </location>
</feature>
<keyword evidence="5" id="KW-0804">Transcription</keyword>
<feature type="compositionally biased region" description="Gly residues" evidence="7">
    <location>
        <begin position="39"/>
        <end position="51"/>
    </location>
</feature>
<dbReference type="SMART" id="SM00066">
    <property type="entry name" value="GAL4"/>
    <property type="match status" value="1"/>
</dbReference>
<dbReference type="PANTHER" id="PTHR36206:SF4">
    <property type="entry name" value="HYPOTHETICAL CONSERVED PROTEIN (EUROFUNG)-RELATED"/>
    <property type="match status" value="1"/>
</dbReference>
<reference evidence="9 10" key="1">
    <citation type="journal article" date="2013" name="BMC Genomics">
        <title>The genome and transcriptome of the pine saprophyte Ophiostoma piceae, and a comparison with the bark beetle-associated pine pathogen Grosmannia clavigera.</title>
        <authorList>
            <person name="Haridas S."/>
            <person name="Wang Y."/>
            <person name="Lim L."/>
            <person name="Massoumi Alamouti S."/>
            <person name="Jackman S."/>
            <person name="Docking R."/>
            <person name="Robertson G."/>
            <person name="Birol I."/>
            <person name="Bohlmann J."/>
            <person name="Breuil C."/>
        </authorList>
    </citation>
    <scope>NUCLEOTIDE SEQUENCE [LARGE SCALE GENOMIC DNA]</scope>
    <source>
        <strain evidence="9 10">UAMH 11346</strain>
    </source>
</reference>
<accession>S3BZ41</accession>
<evidence type="ECO:0000259" key="8">
    <source>
        <dbReference type="PROSITE" id="PS50048"/>
    </source>
</evidence>
<gene>
    <name evidence="9" type="ORF">F503_08318</name>
</gene>
<keyword evidence="10" id="KW-1185">Reference proteome</keyword>
<dbReference type="PROSITE" id="PS50048">
    <property type="entry name" value="ZN2_CY6_FUNGAL_2"/>
    <property type="match status" value="1"/>
</dbReference>
<evidence type="ECO:0000313" key="9">
    <source>
        <dbReference type="EMBL" id="EPE05787.1"/>
    </source>
</evidence>
<evidence type="ECO:0000256" key="7">
    <source>
        <dbReference type="SAM" id="MobiDB-lite"/>
    </source>
</evidence>
<feature type="region of interest" description="Disordered" evidence="7">
    <location>
        <begin position="754"/>
        <end position="795"/>
    </location>
</feature>
<feature type="compositionally biased region" description="Basic residues" evidence="7">
    <location>
        <begin position="62"/>
        <end position="72"/>
    </location>
</feature>
<evidence type="ECO:0000256" key="4">
    <source>
        <dbReference type="ARBA" id="ARBA00023125"/>
    </source>
</evidence>
<keyword evidence="3" id="KW-0805">Transcription regulation</keyword>
<dbReference type="InterPro" id="IPR036864">
    <property type="entry name" value="Zn2-C6_fun-type_DNA-bd_sf"/>
</dbReference>
<dbReference type="HOGENOM" id="CLU_011409_2_0_1"/>
<feature type="region of interest" description="Disordered" evidence="7">
    <location>
        <begin position="1"/>
        <end position="74"/>
    </location>
</feature>
<evidence type="ECO:0000313" key="10">
    <source>
        <dbReference type="Proteomes" id="UP000016923"/>
    </source>
</evidence>
<dbReference type="GO" id="GO:0008270">
    <property type="term" value="F:zinc ion binding"/>
    <property type="evidence" value="ECO:0007669"/>
    <property type="project" value="InterPro"/>
</dbReference>
<dbReference type="STRING" id="1262450.S3BZ41"/>
<feature type="region of interest" description="Disordered" evidence="7">
    <location>
        <begin position="160"/>
        <end position="209"/>
    </location>
</feature>
<keyword evidence="6" id="KW-0539">Nucleus</keyword>
<feature type="compositionally biased region" description="Low complexity" evidence="7">
    <location>
        <begin position="19"/>
        <end position="38"/>
    </location>
</feature>
<evidence type="ECO:0000256" key="3">
    <source>
        <dbReference type="ARBA" id="ARBA00023015"/>
    </source>
</evidence>